<comment type="cofactor">
    <cofactor evidence="1">
        <name>Zn(2+)</name>
        <dbReference type="ChEBI" id="CHEBI:29105"/>
    </cofactor>
</comment>
<dbReference type="AlphaFoldDB" id="A0A917NFL8"/>
<reference evidence="14" key="1">
    <citation type="journal article" date="2014" name="Int. J. Syst. Evol. Microbiol.">
        <title>Complete genome sequence of Corynebacterium casei LMG S-19264T (=DSM 44701T), isolated from a smear-ripened cheese.</title>
        <authorList>
            <consortium name="US DOE Joint Genome Institute (JGI-PGF)"/>
            <person name="Walter F."/>
            <person name="Albersmeier A."/>
            <person name="Kalinowski J."/>
            <person name="Ruckert C."/>
        </authorList>
    </citation>
    <scope>NUCLEOTIDE SEQUENCE</scope>
    <source>
        <strain evidence="14">JCM 18487</strain>
    </source>
</reference>
<feature type="transmembrane region" description="Helical" evidence="12">
    <location>
        <begin position="82"/>
        <end position="104"/>
    </location>
</feature>
<evidence type="ECO:0000256" key="9">
    <source>
        <dbReference type="ARBA" id="ARBA00022989"/>
    </source>
</evidence>
<dbReference type="GO" id="GO:0046872">
    <property type="term" value="F:metal ion binding"/>
    <property type="evidence" value="ECO:0007669"/>
    <property type="project" value="UniProtKB-KW"/>
</dbReference>
<evidence type="ECO:0000313" key="14">
    <source>
        <dbReference type="EMBL" id="GGI96214.1"/>
    </source>
</evidence>
<dbReference type="PANTHER" id="PTHR39188:SF3">
    <property type="entry name" value="STAGE IV SPORULATION PROTEIN FB"/>
    <property type="match status" value="1"/>
</dbReference>
<keyword evidence="8" id="KW-0862">Zinc</keyword>
<evidence type="ECO:0000256" key="10">
    <source>
        <dbReference type="ARBA" id="ARBA00023049"/>
    </source>
</evidence>
<feature type="transmembrane region" description="Helical" evidence="12">
    <location>
        <begin position="58"/>
        <end position="75"/>
    </location>
</feature>
<name>A0A917NFL8_9BACL</name>
<dbReference type="Pfam" id="PF02163">
    <property type="entry name" value="Peptidase_M50"/>
    <property type="match status" value="1"/>
</dbReference>
<evidence type="ECO:0000256" key="5">
    <source>
        <dbReference type="ARBA" id="ARBA00022692"/>
    </source>
</evidence>
<feature type="domain" description="Peptidase M50" evidence="13">
    <location>
        <begin position="30"/>
        <end position="102"/>
    </location>
</feature>
<dbReference type="GO" id="GO:0008237">
    <property type="term" value="F:metallopeptidase activity"/>
    <property type="evidence" value="ECO:0007669"/>
    <property type="project" value="UniProtKB-KW"/>
</dbReference>
<protein>
    <submittedName>
        <fullName evidence="14">Peptidase M50</fullName>
    </submittedName>
</protein>
<dbReference type="PANTHER" id="PTHR39188">
    <property type="entry name" value="MEMBRANE-ASSOCIATED ZINC METALLOPROTEASE M50B"/>
    <property type="match status" value="1"/>
</dbReference>
<feature type="transmembrane region" description="Helical" evidence="12">
    <location>
        <begin position="181"/>
        <end position="198"/>
    </location>
</feature>
<dbReference type="GO" id="GO:0016020">
    <property type="term" value="C:membrane"/>
    <property type="evidence" value="ECO:0007669"/>
    <property type="project" value="UniProtKB-SubCell"/>
</dbReference>
<gene>
    <name evidence="14" type="ORF">GCM10010885_02320</name>
</gene>
<evidence type="ECO:0000259" key="13">
    <source>
        <dbReference type="Pfam" id="PF02163"/>
    </source>
</evidence>
<evidence type="ECO:0000256" key="6">
    <source>
        <dbReference type="ARBA" id="ARBA00022723"/>
    </source>
</evidence>
<feature type="transmembrane region" description="Helical" evidence="12">
    <location>
        <begin position="12"/>
        <end position="38"/>
    </location>
</feature>
<comment type="caution">
    <text evidence="14">The sequence shown here is derived from an EMBL/GenBank/DDBJ whole genome shotgun (WGS) entry which is preliminary data.</text>
</comment>
<keyword evidence="4" id="KW-0645">Protease</keyword>
<keyword evidence="15" id="KW-1185">Reference proteome</keyword>
<dbReference type="GO" id="GO:0006508">
    <property type="term" value="P:proteolysis"/>
    <property type="evidence" value="ECO:0007669"/>
    <property type="project" value="UniProtKB-KW"/>
</dbReference>
<evidence type="ECO:0000256" key="2">
    <source>
        <dbReference type="ARBA" id="ARBA00004141"/>
    </source>
</evidence>
<dbReference type="EMBL" id="BMOY01000002">
    <property type="protein sequence ID" value="GGI96214.1"/>
    <property type="molecule type" value="Genomic_DNA"/>
</dbReference>
<evidence type="ECO:0000256" key="1">
    <source>
        <dbReference type="ARBA" id="ARBA00001947"/>
    </source>
</evidence>
<keyword evidence="9 12" id="KW-1133">Transmembrane helix</keyword>
<dbReference type="Proteomes" id="UP000637695">
    <property type="component" value="Unassembled WGS sequence"/>
</dbReference>
<feature type="transmembrane region" description="Helical" evidence="12">
    <location>
        <begin position="110"/>
        <end position="135"/>
    </location>
</feature>
<comment type="subcellular location">
    <subcellularLocation>
        <location evidence="2">Membrane</location>
        <topology evidence="2">Multi-pass membrane protein</topology>
    </subcellularLocation>
</comment>
<evidence type="ECO:0000256" key="12">
    <source>
        <dbReference type="SAM" id="Phobius"/>
    </source>
</evidence>
<evidence type="ECO:0000256" key="7">
    <source>
        <dbReference type="ARBA" id="ARBA00022801"/>
    </source>
</evidence>
<evidence type="ECO:0000256" key="3">
    <source>
        <dbReference type="ARBA" id="ARBA00007931"/>
    </source>
</evidence>
<evidence type="ECO:0000256" key="11">
    <source>
        <dbReference type="ARBA" id="ARBA00023136"/>
    </source>
</evidence>
<dbReference type="InterPro" id="IPR008915">
    <property type="entry name" value="Peptidase_M50"/>
</dbReference>
<reference evidence="14" key="2">
    <citation type="submission" date="2020-09" db="EMBL/GenBank/DDBJ databases">
        <authorList>
            <person name="Sun Q."/>
            <person name="Ohkuma M."/>
        </authorList>
    </citation>
    <scope>NUCLEOTIDE SEQUENCE</scope>
    <source>
        <strain evidence="14">JCM 18487</strain>
    </source>
</reference>
<evidence type="ECO:0000256" key="8">
    <source>
        <dbReference type="ARBA" id="ARBA00022833"/>
    </source>
</evidence>
<keyword evidence="10" id="KW-0482">Metalloprotease</keyword>
<accession>A0A917NFL8</accession>
<comment type="similarity">
    <text evidence="3">Belongs to the peptidase M50B family.</text>
</comment>
<keyword evidence="11 12" id="KW-0472">Membrane</keyword>
<feature type="transmembrane region" description="Helical" evidence="12">
    <location>
        <begin position="156"/>
        <end position="175"/>
    </location>
</feature>
<organism evidence="14 15">
    <name type="scientific">Alicyclobacillus cellulosilyticus</name>
    <dbReference type="NCBI Taxonomy" id="1003997"/>
    <lineage>
        <taxon>Bacteria</taxon>
        <taxon>Bacillati</taxon>
        <taxon>Bacillota</taxon>
        <taxon>Bacilli</taxon>
        <taxon>Bacillales</taxon>
        <taxon>Alicyclobacillaceae</taxon>
        <taxon>Alicyclobacillus</taxon>
    </lineage>
</organism>
<keyword evidence="7" id="KW-0378">Hydrolase</keyword>
<evidence type="ECO:0000256" key="4">
    <source>
        <dbReference type="ARBA" id="ARBA00022670"/>
    </source>
</evidence>
<proteinExistence type="inferred from homology"/>
<keyword evidence="5 12" id="KW-0812">Transmembrane</keyword>
<sequence>MGDLGRVRLHPWFVLLSVLAIAAGLWRDVAVLFLLILLHEMGHAAMAAHLGYVVEEVSLLPFGGVAKIAYGWIGFRPRHEAVIAMAGPVVNLALVVFAYVVHALHGWDDAFFHLVVEQNAWIVLFNLLPGLPLDGGRLLRAARVRSVGFELATQEGYAVSLAIAAVLAALGLASLAAGHPHLGMVLLSGFLFAAAWRGRRDLAMETVRFLDAKRRQPRVPERVRAIAAPAHASIRDVARQFAPDRYHMVYVLGPDGAVQTILEEDEVLAAVFAGRWTERLADWIARG</sequence>
<evidence type="ECO:0000313" key="15">
    <source>
        <dbReference type="Proteomes" id="UP000637695"/>
    </source>
</evidence>
<keyword evidence="6" id="KW-0479">Metal-binding</keyword>